<dbReference type="InterPro" id="IPR023214">
    <property type="entry name" value="HAD_sf"/>
</dbReference>
<reference evidence="4" key="1">
    <citation type="submission" date="2015-07" db="EMBL/GenBank/DDBJ databases">
        <title>Fjat-14235 jcm11544.</title>
        <authorList>
            <person name="Liu B."/>
            <person name="Wang J."/>
            <person name="Zhu Y."/>
            <person name="Liu G."/>
            <person name="Chen Q."/>
            <person name="Chen Z."/>
            <person name="Lan J."/>
            <person name="Che J."/>
            <person name="Ge C."/>
            <person name="Shi H."/>
            <person name="Pan Z."/>
            <person name="Liu X."/>
        </authorList>
    </citation>
    <scope>NUCLEOTIDE SEQUENCE [LARGE SCALE GENOMIC DNA]</scope>
    <source>
        <strain evidence="4">JCM 11544</strain>
    </source>
</reference>
<dbReference type="Gene3D" id="3.30.70.1410">
    <property type="entry name" value="yhjk (haloacid dehalogenase-like hydrolase protein) domain"/>
    <property type="match status" value="1"/>
</dbReference>
<comment type="caution">
    <text evidence="3">The sequence shown here is derived from an EMBL/GenBank/DDBJ whole genome shotgun (WGS) entry which is preliminary data.</text>
</comment>
<dbReference type="SFLD" id="SFLDG01141">
    <property type="entry name" value="C2.B.1:_Sucrose_Phosphatase_Li"/>
    <property type="match status" value="1"/>
</dbReference>
<protein>
    <submittedName>
        <fullName evidence="3">Haloacid dehalogenase</fullName>
    </submittedName>
</protein>
<accession>A0A0M0G5G7</accession>
<keyword evidence="1" id="KW-0378">Hydrolase</keyword>
<evidence type="ECO:0000259" key="2">
    <source>
        <dbReference type="Pfam" id="PF05116"/>
    </source>
</evidence>
<dbReference type="AlphaFoldDB" id="A0A0M0G5G7"/>
<dbReference type="GO" id="GO:0016791">
    <property type="term" value="F:phosphatase activity"/>
    <property type="evidence" value="ECO:0007669"/>
    <property type="project" value="UniProtKB-ARBA"/>
</dbReference>
<dbReference type="Pfam" id="PF05116">
    <property type="entry name" value="S6PP"/>
    <property type="match status" value="1"/>
</dbReference>
<dbReference type="SFLD" id="SFLDG01140">
    <property type="entry name" value="C2.B:_Phosphomannomutase_and_P"/>
    <property type="match status" value="1"/>
</dbReference>
<dbReference type="GO" id="GO:0000287">
    <property type="term" value="F:magnesium ion binding"/>
    <property type="evidence" value="ECO:0007669"/>
    <property type="project" value="TreeGrafter"/>
</dbReference>
<dbReference type="InterPro" id="IPR036412">
    <property type="entry name" value="HAD-like_sf"/>
</dbReference>
<proteinExistence type="predicted"/>
<evidence type="ECO:0000313" key="4">
    <source>
        <dbReference type="Proteomes" id="UP000037405"/>
    </source>
</evidence>
<dbReference type="PATRIC" id="fig|189381.12.peg.2760"/>
<dbReference type="EMBL" id="LGUE01000004">
    <property type="protein sequence ID" value="KON85008.1"/>
    <property type="molecule type" value="Genomic_DNA"/>
</dbReference>
<evidence type="ECO:0000256" key="1">
    <source>
        <dbReference type="ARBA" id="ARBA00022801"/>
    </source>
</evidence>
<sequence>MPQDVYHSTAETRYIAFFDFDETYFPHACTEEQLMMVHELEEYLQWLASEQHVKIGWVTGSSLTQVEEKMKKARMRYLPHFISSNLGTEMWEVNASQCYRSIPEWEKRIARSGFSHGVVQEILDDLKNIYSIKLTPQTQFGQGTYKMNYYYYPASDTGVDYHLGIIRQLAFNHGVGININRCNPKAGDPENAYDVDFIPKGTGKKAAVSFMKKHYNVPSSRTLAFGDSGNDLEMVKAVEHGYLLRNATEEAKRKHALITEGEYGKGIMEVCGRVFSRKEWDSAMER</sequence>
<name>A0A0M0G5G7_9BACI</name>
<dbReference type="SUPFAM" id="SSF56784">
    <property type="entry name" value="HAD-like"/>
    <property type="match status" value="1"/>
</dbReference>
<dbReference type="InterPro" id="IPR006379">
    <property type="entry name" value="HAD-SF_hydro_IIB"/>
</dbReference>
<dbReference type="PANTHER" id="PTHR10000:SF57">
    <property type="entry name" value="KANOSAMINE-6-PHOSPHATE PHOSPHATASE"/>
    <property type="match status" value="1"/>
</dbReference>
<dbReference type="OrthoDB" id="9781413at2"/>
<feature type="domain" description="Sucrose phosphatase-like" evidence="2">
    <location>
        <begin position="18"/>
        <end position="269"/>
    </location>
</feature>
<gene>
    <name evidence="3" type="ORF">AF331_13510</name>
</gene>
<dbReference type="Proteomes" id="UP000037405">
    <property type="component" value="Unassembled WGS sequence"/>
</dbReference>
<dbReference type="SFLD" id="SFLDS00003">
    <property type="entry name" value="Haloacid_Dehalogenase"/>
    <property type="match status" value="1"/>
</dbReference>
<dbReference type="STRING" id="189381.GCA_900166615_01217"/>
<evidence type="ECO:0000313" key="3">
    <source>
        <dbReference type="EMBL" id="KON85008.1"/>
    </source>
</evidence>
<dbReference type="GO" id="GO:0005829">
    <property type="term" value="C:cytosol"/>
    <property type="evidence" value="ECO:0007669"/>
    <property type="project" value="TreeGrafter"/>
</dbReference>
<keyword evidence="4" id="KW-1185">Reference proteome</keyword>
<dbReference type="RefSeq" id="WP_053428607.1">
    <property type="nucleotide sequence ID" value="NZ_LGUE01000004.1"/>
</dbReference>
<dbReference type="PANTHER" id="PTHR10000">
    <property type="entry name" value="PHOSPHOSERINE PHOSPHATASE"/>
    <property type="match status" value="1"/>
</dbReference>
<organism evidence="3 4">
    <name type="scientific">Rossellomorea marisflavi</name>
    <dbReference type="NCBI Taxonomy" id="189381"/>
    <lineage>
        <taxon>Bacteria</taxon>
        <taxon>Bacillati</taxon>
        <taxon>Bacillota</taxon>
        <taxon>Bacilli</taxon>
        <taxon>Bacillales</taxon>
        <taxon>Bacillaceae</taxon>
        <taxon>Rossellomorea</taxon>
    </lineage>
</organism>
<dbReference type="Gene3D" id="3.40.50.1000">
    <property type="entry name" value="HAD superfamily/HAD-like"/>
    <property type="match status" value="1"/>
</dbReference>
<dbReference type="InterPro" id="IPR006380">
    <property type="entry name" value="SPP-like_dom"/>
</dbReference>
<dbReference type="NCBIfam" id="TIGR01484">
    <property type="entry name" value="HAD-SF-IIB"/>
    <property type="match status" value="1"/>
</dbReference>